<evidence type="ECO:0000313" key="2">
    <source>
        <dbReference type="Proteomes" id="UP000240527"/>
    </source>
</evidence>
<accession>A0ABM6TG43</accession>
<evidence type="ECO:0008006" key="3">
    <source>
        <dbReference type="Google" id="ProtNLM"/>
    </source>
</evidence>
<dbReference type="EMBL" id="CP027850">
    <property type="protein sequence ID" value="AVQ02129.1"/>
    <property type="molecule type" value="Genomic_DNA"/>
</dbReference>
<evidence type="ECO:0000313" key="1">
    <source>
        <dbReference type="EMBL" id="AVQ02129.1"/>
    </source>
</evidence>
<name>A0ABM6TG43_9CAUL</name>
<gene>
    <name evidence="1" type="ORF">B7G68_09880</name>
</gene>
<protein>
    <recommendedName>
        <fullName evidence="3">Sensor histidine kinase</fullName>
    </recommendedName>
</protein>
<reference evidence="1 2" key="1">
    <citation type="journal article" date="2015" name="Biotechnol. Bioeng.">
        <title>Genome sequence and phenotypic characterization of Caulobacter segnis.</title>
        <authorList>
            <person name="Patel S."/>
            <person name="Fletcher B."/>
            <person name="Scott D.C."/>
            <person name="Ely B."/>
        </authorList>
    </citation>
    <scope>NUCLEOTIDE SEQUENCE [LARGE SCALE GENOMIC DNA]</scope>
    <source>
        <strain evidence="1 2">TK0059</strain>
    </source>
</reference>
<organism evidence="1 2">
    <name type="scientific">Caulobacter segnis</name>
    <dbReference type="NCBI Taxonomy" id="88688"/>
    <lineage>
        <taxon>Bacteria</taxon>
        <taxon>Pseudomonadati</taxon>
        <taxon>Pseudomonadota</taxon>
        <taxon>Alphaproteobacteria</taxon>
        <taxon>Caulobacterales</taxon>
        <taxon>Caulobacteraceae</taxon>
        <taxon>Caulobacter</taxon>
    </lineage>
</organism>
<dbReference type="RefSeq" id="WP_013079055.1">
    <property type="nucleotide sequence ID" value="NZ_CP027850.1"/>
</dbReference>
<dbReference type="Proteomes" id="UP000240527">
    <property type="component" value="Chromosome"/>
</dbReference>
<proteinExistence type="predicted"/>
<sequence>MDKALLIQLGGSVLAVALLVAVAAWLGAARPTPPLDAEAARALLAEEFPDQTPNAVWIAADGAGLIARARDEALVIWRRGDSYVAREAPWSAIAAVRPSKGRLPLRLGDGRPVFAVIDDVWPPKELA</sequence>
<keyword evidence="2" id="KW-1185">Reference proteome</keyword>